<gene>
    <name evidence="2" type="ORF">MA16_Dca019167</name>
</gene>
<reference evidence="2 3" key="2">
    <citation type="journal article" date="2017" name="Nature">
        <title>The Apostasia genome and the evolution of orchids.</title>
        <authorList>
            <person name="Zhang G.Q."/>
            <person name="Liu K.W."/>
            <person name="Li Z."/>
            <person name="Lohaus R."/>
            <person name="Hsiao Y.Y."/>
            <person name="Niu S.C."/>
            <person name="Wang J.Y."/>
            <person name="Lin Y.C."/>
            <person name="Xu Q."/>
            <person name="Chen L.J."/>
            <person name="Yoshida K."/>
            <person name="Fujiwara S."/>
            <person name="Wang Z.W."/>
            <person name="Zhang Y.Q."/>
            <person name="Mitsuda N."/>
            <person name="Wang M."/>
            <person name="Liu G.H."/>
            <person name="Pecoraro L."/>
            <person name="Huang H.X."/>
            <person name="Xiao X.J."/>
            <person name="Lin M."/>
            <person name="Wu X.Y."/>
            <person name="Wu W.L."/>
            <person name="Chen Y.Y."/>
            <person name="Chang S.B."/>
            <person name="Sakamoto S."/>
            <person name="Ohme-Takagi M."/>
            <person name="Yagi M."/>
            <person name="Zeng S.J."/>
            <person name="Shen C.Y."/>
            <person name="Yeh C.M."/>
            <person name="Luo Y.B."/>
            <person name="Tsai W.C."/>
            <person name="Van de Peer Y."/>
            <person name="Liu Z.J."/>
        </authorList>
    </citation>
    <scope>NUCLEOTIDE SEQUENCE [LARGE SCALE GENOMIC DNA]</scope>
    <source>
        <tissue evidence="2">The whole plant</tissue>
    </source>
</reference>
<organism evidence="2 3">
    <name type="scientific">Dendrobium catenatum</name>
    <dbReference type="NCBI Taxonomy" id="906689"/>
    <lineage>
        <taxon>Eukaryota</taxon>
        <taxon>Viridiplantae</taxon>
        <taxon>Streptophyta</taxon>
        <taxon>Embryophyta</taxon>
        <taxon>Tracheophyta</taxon>
        <taxon>Spermatophyta</taxon>
        <taxon>Magnoliopsida</taxon>
        <taxon>Liliopsida</taxon>
        <taxon>Asparagales</taxon>
        <taxon>Orchidaceae</taxon>
        <taxon>Epidendroideae</taxon>
        <taxon>Malaxideae</taxon>
        <taxon>Dendrobiinae</taxon>
        <taxon>Dendrobium</taxon>
    </lineage>
</organism>
<dbReference type="AlphaFoldDB" id="A0A2I0WVH4"/>
<name>A0A2I0WVH4_9ASPA</name>
<reference evidence="2 3" key="1">
    <citation type="journal article" date="2016" name="Sci. Rep.">
        <title>The Dendrobium catenatum Lindl. genome sequence provides insights into polysaccharide synthase, floral development and adaptive evolution.</title>
        <authorList>
            <person name="Zhang G.Q."/>
            <person name="Xu Q."/>
            <person name="Bian C."/>
            <person name="Tsai W.C."/>
            <person name="Yeh C.M."/>
            <person name="Liu K.W."/>
            <person name="Yoshida K."/>
            <person name="Zhang L.S."/>
            <person name="Chang S.B."/>
            <person name="Chen F."/>
            <person name="Shi Y."/>
            <person name="Su Y.Y."/>
            <person name="Zhang Y.Q."/>
            <person name="Chen L.J."/>
            <person name="Yin Y."/>
            <person name="Lin M."/>
            <person name="Huang H."/>
            <person name="Deng H."/>
            <person name="Wang Z.W."/>
            <person name="Zhu S.L."/>
            <person name="Zhao X."/>
            <person name="Deng C."/>
            <person name="Niu S.C."/>
            <person name="Huang J."/>
            <person name="Wang M."/>
            <person name="Liu G.H."/>
            <person name="Yang H.J."/>
            <person name="Xiao X.J."/>
            <person name="Hsiao Y.Y."/>
            <person name="Wu W.L."/>
            <person name="Chen Y.Y."/>
            <person name="Mitsuda N."/>
            <person name="Ohme-Takagi M."/>
            <person name="Luo Y.B."/>
            <person name="Van de Peer Y."/>
            <person name="Liu Z.J."/>
        </authorList>
    </citation>
    <scope>NUCLEOTIDE SEQUENCE [LARGE SCALE GENOMIC DNA]</scope>
    <source>
        <tissue evidence="2">The whole plant</tissue>
    </source>
</reference>
<feature type="region of interest" description="Disordered" evidence="1">
    <location>
        <begin position="102"/>
        <end position="136"/>
    </location>
</feature>
<sequence length="136" mass="14743">MLILKNPNPMSTLPLSFPLIPSTSPTATAKQNSLPSQALVTILPSPPSQSLPLGKDFIPNLNSTSDATSSSDHTDYIVFPFIGLQLLPLSLLISHQQHNPHSLHWIVSPPPTKKGLIQEEPNDDHDPSSFHDPSTT</sequence>
<evidence type="ECO:0000313" key="2">
    <source>
        <dbReference type="EMBL" id="PKU79654.1"/>
    </source>
</evidence>
<evidence type="ECO:0000256" key="1">
    <source>
        <dbReference type="SAM" id="MobiDB-lite"/>
    </source>
</evidence>
<accession>A0A2I0WVH4</accession>
<dbReference type="Proteomes" id="UP000233837">
    <property type="component" value="Unassembled WGS sequence"/>
</dbReference>
<proteinExistence type="predicted"/>
<evidence type="ECO:0000313" key="3">
    <source>
        <dbReference type="Proteomes" id="UP000233837"/>
    </source>
</evidence>
<protein>
    <submittedName>
        <fullName evidence="2">Uncharacterized protein</fullName>
    </submittedName>
</protein>
<keyword evidence="3" id="KW-1185">Reference proteome</keyword>
<dbReference type="EMBL" id="KZ502433">
    <property type="protein sequence ID" value="PKU79654.1"/>
    <property type="molecule type" value="Genomic_DNA"/>
</dbReference>